<dbReference type="EC" id="2.6.1.16" evidence="3 11"/>
<dbReference type="GO" id="GO:0006487">
    <property type="term" value="P:protein N-linked glycosylation"/>
    <property type="evidence" value="ECO:0007669"/>
    <property type="project" value="TreeGrafter"/>
</dbReference>
<dbReference type="FunFam" id="3.40.50.10490:FF:000001">
    <property type="entry name" value="Glutamine--fructose-6-phosphate aminotransferase [isomerizing]"/>
    <property type="match status" value="1"/>
</dbReference>
<dbReference type="Gene3D" id="3.60.20.10">
    <property type="entry name" value="Glutamine Phosphoribosylpyrophosphate, subunit 1, domain 1"/>
    <property type="match status" value="1"/>
</dbReference>
<dbReference type="GO" id="GO:0004360">
    <property type="term" value="F:glutamine-fructose-6-phosphate transaminase (isomerizing) activity"/>
    <property type="evidence" value="ECO:0007669"/>
    <property type="project" value="UniProtKB-UniRule"/>
</dbReference>
<dbReference type="InterPro" id="IPR001347">
    <property type="entry name" value="SIS_dom"/>
</dbReference>
<dbReference type="EMBL" id="CP038631">
    <property type="protein sequence ID" value="QCC43967.1"/>
    <property type="molecule type" value="Genomic_DNA"/>
</dbReference>
<evidence type="ECO:0000259" key="13">
    <source>
        <dbReference type="PROSITE" id="PS51464"/>
    </source>
</evidence>
<dbReference type="GO" id="GO:0005737">
    <property type="term" value="C:cytoplasm"/>
    <property type="evidence" value="ECO:0007669"/>
    <property type="project" value="UniProtKB-SubCell"/>
</dbReference>
<feature type="domain" description="SIS" evidence="13">
    <location>
        <begin position="453"/>
        <end position="591"/>
    </location>
</feature>
<dbReference type="CDD" id="cd00714">
    <property type="entry name" value="GFAT"/>
    <property type="match status" value="1"/>
</dbReference>
<dbReference type="NCBIfam" id="NF001484">
    <property type="entry name" value="PRK00331.1"/>
    <property type="match status" value="1"/>
</dbReference>
<dbReference type="InterPro" id="IPR035490">
    <property type="entry name" value="GlmS/FrlB_SIS"/>
</dbReference>
<reference evidence="14 16" key="1">
    <citation type="journal article" date="2019" name="Microbiol. Resour. Announc.">
        <title>The Genome Sequence of the Halobacterium salinarum Type Strain Is Closely Related to That of Laboratory Strains NRC-1 and R1.</title>
        <authorList>
            <person name="Pfeiffer F."/>
            <person name="Marchfelder A."/>
            <person name="Habermann B."/>
            <person name="Dyall-Smith M.L."/>
        </authorList>
    </citation>
    <scope>NUCLEOTIDE SEQUENCE [LARGE SCALE GENOMIC DNA]</scope>
    <source>
        <strain evidence="14">91-R6</strain>
        <strain evidence="16">ATCC 33171 / DSM 3754 / JCM 8978 / NBRC 102687 / NCIMB 764 / 91-R6</strain>
    </source>
</reference>
<sequence>MCGITGYIGTDPTGRIVHEGLQNLEYRGYDSAGIALAGGGSLSVHKTGGEVGDLPVPSREDGTRGIGHTRWSTHGEPTRENAHPHTDCTGDVAVVHNGIIENYAALADELRADHVFHSDTDTEVVPHLIETHLADGVSLLTAVQRTTERLTGSYALAITAAGHDGIVVARSDSPLLLGHGDTGTFVASDATAFIEHTNRVTYLRNGDIAHLTETEWTVYNDGARVSRDIEALDWSADAAGKSGYDHYMLKEIHEQPRALRQAISGRISDLGTDVTLDMELSTETLQNVAELQIVACGTSYHAGLYAKELLETHADLPVTVHVASEYELRGGRSPKDTLVVAITQSGETADTLAALRSAAQKGAPTLALTNTLGSTVTREADDALFIRAGPEIGVAATKTFVSQVATAALLTMHIGRARNAISTSDAAALRDAIRDLPGAVQQVLDQAPEIASIAREYADSDAFFYVGRRAGRPVALESALKLKEISYDHAEGFSAGELKHGPLALVTDNTPVVAVLTEYAAPERTANNVKEVQSRGADVIGLASDAGTARHADVTITLPACGPLEPVVANVALQLFAYHIANEKGRPIDKPRNLAKSVTVE</sequence>
<dbReference type="AlphaFoldDB" id="A0A4D6GUQ1"/>
<dbReference type="EMBL" id="VRYN01000001">
    <property type="protein sequence ID" value="TYO82460.1"/>
    <property type="molecule type" value="Genomic_DNA"/>
</dbReference>
<evidence type="ECO:0000259" key="12">
    <source>
        <dbReference type="PROSITE" id="PS51278"/>
    </source>
</evidence>
<evidence type="ECO:0000256" key="3">
    <source>
        <dbReference type="ARBA" id="ARBA00012916"/>
    </source>
</evidence>
<dbReference type="PANTHER" id="PTHR10937">
    <property type="entry name" value="GLUCOSAMINE--FRUCTOSE-6-PHOSPHATE AMINOTRANSFERASE, ISOMERIZING"/>
    <property type="match status" value="1"/>
</dbReference>
<dbReference type="GO" id="GO:0005975">
    <property type="term" value="P:carbohydrate metabolic process"/>
    <property type="evidence" value="ECO:0007669"/>
    <property type="project" value="UniProtKB-UniRule"/>
</dbReference>
<comment type="function">
    <text evidence="10 11">Catalyzes the first step in hexosamine metabolism, converting fructose-6P into glucosamine-6P using glutamine as a nitrogen source.</text>
</comment>
<dbReference type="Gene3D" id="3.40.50.10490">
    <property type="entry name" value="Glucose-6-phosphate isomerase like protein, domain 1"/>
    <property type="match status" value="2"/>
</dbReference>
<protein>
    <recommendedName>
        <fullName evidence="4 11">Glutamine--fructose-6-phosphate aminotransferase [isomerizing]</fullName>
        <ecNumber evidence="3 11">2.6.1.16</ecNumber>
    </recommendedName>
    <alternativeName>
        <fullName evidence="11">D-fructose-6-phosphate amidotransferase</fullName>
    </alternativeName>
    <alternativeName>
        <fullName evidence="11">GFAT</fullName>
    </alternativeName>
    <alternativeName>
        <fullName evidence="11">Glucosamine-6-phosphate synthase</fullName>
    </alternativeName>
    <alternativeName>
        <fullName evidence="11">Hexosephosphate aminotransferase</fullName>
    </alternativeName>
    <alternativeName>
        <fullName evidence="11">L-glutamine--D-fructose-6-phosphate amidotransferase</fullName>
    </alternativeName>
</protein>
<evidence type="ECO:0000256" key="11">
    <source>
        <dbReference type="HAMAP-Rule" id="MF_00164"/>
    </source>
</evidence>
<dbReference type="InterPro" id="IPR047084">
    <property type="entry name" value="GFAT_N"/>
</dbReference>
<keyword evidence="6 11" id="KW-0032">Aminotransferase</keyword>
<evidence type="ECO:0000256" key="9">
    <source>
        <dbReference type="ARBA" id="ARBA00022962"/>
    </source>
</evidence>
<feature type="active site" description="For Fru-6P isomerization activity" evidence="11">
    <location>
        <position position="596"/>
    </location>
</feature>
<dbReference type="FunFam" id="3.60.20.10:FF:000006">
    <property type="entry name" value="Glutamine--fructose-6-phosphate aminotransferase [isomerizing]"/>
    <property type="match status" value="1"/>
</dbReference>
<dbReference type="GeneID" id="39854094"/>
<evidence type="ECO:0000256" key="4">
    <source>
        <dbReference type="ARBA" id="ARBA00016090"/>
    </source>
</evidence>
<feature type="domain" description="Glutamine amidotransferase type-2" evidence="12">
    <location>
        <begin position="2"/>
        <end position="214"/>
    </location>
</feature>
<comment type="catalytic activity">
    <reaction evidence="1 11">
        <text>D-fructose 6-phosphate + L-glutamine = D-glucosamine 6-phosphate + L-glutamate</text>
        <dbReference type="Rhea" id="RHEA:13237"/>
        <dbReference type="ChEBI" id="CHEBI:29985"/>
        <dbReference type="ChEBI" id="CHEBI:58359"/>
        <dbReference type="ChEBI" id="CHEBI:58725"/>
        <dbReference type="ChEBI" id="CHEBI:61527"/>
        <dbReference type="EC" id="2.6.1.16"/>
    </reaction>
</comment>
<keyword evidence="9" id="KW-0315">Glutamine amidotransferase</keyword>
<evidence type="ECO:0000313" key="14">
    <source>
        <dbReference type="EMBL" id="QCC43967.1"/>
    </source>
</evidence>
<dbReference type="SUPFAM" id="SSF56235">
    <property type="entry name" value="N-terminal nucleophile aminohydrolases (Ntn hydrolases)"/>
    <property type="match status" value="1"/>
</dbReference>
<comment type="subcellular location">
    <subcellularLocation>
        <location evidence="2 11">Cytoplasm</location>
    </subcellularLocation>
</comment>
<reference evidence="14" key="3">
    <citation type="journal article" name="MicrobiologyOpen">
        <title>Whole-genome comparison between the type strain of Halobacterium salinarum (DSM 3754(T)) and the laboratory strains R1 and NRC-1.</title>
        <authorList>
            <person name="Pfeiffer F."/>
            <person name="Losensky G."/>
            <person name="Marchfelder A."/>
            <person name="Habermann B."/>
            <person name="Dyall-Smith M."/>
        </authorList>
    </citation>
    <scope>NUCLEOTIDE SEQUENCE</scope>
    <source>
        <strain evidence="14">91-R6</strain>
    </source>
</reference>
<comment type="subunit">
    <text evidence="11">Homodimer.</text>
</comment>
<dbReference type="PROSITE" id="PS51278">
    <property type="entry name" value="GATASE_TYPE_2"/>
    <property type="match status" value="1"/>
</dbReference>
<dbReference type="GO" id="GO:0006002">
    <property type="term" value="P:fructose 6-phosphate metabolic process"/>
    <property type="evidence" value="ECO:0007669"/>
    <property type="project" value="TreeGrafter"/>
</dbReference>
<evidence type="ECO:0000256" key="10">
    <source>
        <dbReference type="ARBA" id="ARBA00055466"/>
    </source>
</evidence>
<dbReference type="PANTHER" id="PTHR10937:SF0">
    <property type="entry name" value="GLUTAMINE--FRUCTOSE-6-PHOSPHATE TRANSAMINASE (ISOMERIZING)"/>
    <property type="match status" value="1"/>
</dbReference>
<evidence type="ECO:0000313" key="15">
    <source>
        <dbReference type="EMBL" id="TYO82460.1"/>
    </source>
</evidence>
<feature type="initiator methionine" description="Removed" evidence="11">
    <location>
        <position position="1"/>
    </location>
</feature>
<dbReference type="Proteomes" id="UP000323075">
    <property type="component" value="Unassembled WGS sequence"/>
</dbReference>
<dbReference type="SUPFAM" id="SSF53697">
    <property type="entry name" value="SIS domain"/>
    <property type="match status" value="1"/>
</dbReference>
<name>A0A4D6GUQ1_HALS9</name>
<evidence type="ECO:0000256" key="8">
    <source>
        <dbReference type="ARBA" id="ARBA00022737"/>
    </source>
</evidence>
<evidence type="ECO:0000313" key="17">
    <source>
        <dbReference type="Proteomes" id="UP000323075"/>
    </source>
</evidence>
<evidence type="ECO:0000256" key="2">
    <source>
        <dbReference type="ARBA" id="ARBA00004496"/>
    </source>
</evidence>
<evidence type="ECO:0000256" key="5">
    <source>
        <dbReference type="ARBA" id="ARBA00022490"/>
    </source>
</evidence>
<keyword evidence="8" id="KW-0677">Repeat</keyword>
<feature type="domain" description="SIS" evidence="13">
    <location>
        <begin position="281"/>
        <end position="420"/>
    </location>
</feature>
<dbReference type="GO" id="GO:0097367">
    <property type="term" value="F:carbohydrate derivative binding"/>
    <property type="evidence" value="ECO:0007669"/>
    <property type="project" value="InterPro"/>
</dbReference>
<dbReference type="CDD" id="cd05009">
    <property type="entry name" value="SIS_GlmS_GlmD_2"/>
    <property type="match status" value="1"/>
</dbReference>
<dbReference type="Pfam" id="PF13522">
    <property type="entry name" value="GATase_6"/>
    <property type="match status" value="1"/>
</dbReference>
<evidence type="ECO:0000256" key="1">
    <source>
        <dbReference type="ARBA" id="ARBA00001031"/>
    </source>
</evidence>
<dbReference type="InterPro" id="IPR017932">
    <property type="entry name" value="GATase_2_dom"/>
</dbReference>
<dbReference type="GO" id="GO:0006047">
    <property type="term" value="P:UDP-N-acetylglucosamine metabolic process"/>
    <property type="evidence" value="ECO:0007669"/>
    <property type="project" value="TreeGrafter"/>
</dbReference>
<organism evidence="14 16">
    <name type="scientific">Halobacterium salinarum (strain ATCC 33171 / DSM 3754 / JCM 8978 / NBRC 102687 / NCIMB 764 / 91-R6)</name>
    <dbReference type="NCBI Taxonomy" id="2597657"/>
    <lineage>
        <taxon>Archaea</taxon>
        <taxon>Methanobacteriati</taxon>
        <taxon>Methanobacteriota</taxon>
        <taxon>Stenosarchaea group</taxon>
        <taxon>Halobacteria</taxon>
        <taxon>Halobacteriales</taxon>
        <taxon>Halobacteriaceae</taxon>
        <taxon>Halobacterium</taxon>
    </lineage>
</organism>
<reference evidence="15 17" key="2">
    <citation type="submission" date="2019-07" db="EMBL/GenBank/DDBJ databases">
        <title>Genomic Encyclopedia of Archaeal and Bacterial Type Strains, Phase II (KMG-II): from individual species to whole genera.</title>
        <authorList>
            <person name="Goeker M."/>
        </authorList>
    </citation>
    <scope>NUCLEOTIDE SEQUENCE [LARGE SCALE GENOMIC DNA]</scope>
    <source>
        <strain evidence="15 17">DSM 3754</strain>
    </source>
</reference>
<keyword evidence="7 11" id="KW-0808">Transferase</keyword>
<keyword evidence="5 11" id="KW-0963">Cytoplasm</keyword>
<dbReference type="Pfam" id="PF01380">
    <property type="entry name" value="SIS"/>
    <property type="match status" value="2"/>
</dbReference>
<dbReference type="RefSeq" id="WP_136361023.1">
    <property type="nucleotide sequence ID" value="NZ_VRYN01000001.1"/>
</dbReference>
<dbReference type="Proteomes" id="UP000296216">
    <property type="component" value="Chromosome"/>
</dbReference>
<gene>
    <name evidence="11 14" type="primary">glmS</name>
    <name evidence="15" type="ORF">APQ99_00991</name>
    <name evidence="14" type="ORF">HBSAL_01100</name>
</gene>
<dbReference type="InterPro" id="IPR029055">
    <property type="entry name" value="Ntn_hydrolases_N"/>
</dbReference>
<proteinExistence type="inferred from homology"/>
<accession>A0A4D6GUQ1</accession>
<dbReference type="NCBIfam" id="TIGR01135">
    <property type="entry name" value="glmS"/>
    <property type="match status" value="1"/>
</dbReference>
<dbReference type="PROSITE" id="PS51464">
    <property type="entry name" value="SIS"/>
    <property type="match status" value="2"/>
</dbReference>
<dbReference type="InterPro" id="IPR046348">
    <property type="entry name" value="SIS_dom_sf"/>
</dbReference>
<dbReference type="InterPro" id="IPR035466">
    <property type="entry name" value="GlmS/AgaS_SIS"/>
</dbReference>
<evidence type="ECO:0000256" key="6">
    <source>
        <dbReference type="ARBA" id="ARBA00022576"/>
    </source>
</evidence>
<evidence type="ECO:0000313" key="16">
    <source>
        <dbReference type="Proteomes" id="UP000296216"/>
    </source>
</evidence>
<dbReference type="HAMAP" id="MF_00164">
    <property type="entry name" value="GlmS"/>
    <property type="match status" value="1"/>
</dbReference>
<dbReference type="InterPro" id="IPR005855">
    <property type="entry name" value="GFAT"/>
</dbReference>
<dbReference type="CDD" id="cd05008">
    <property type="entry name" value="SIS_GlmS_GlmD_1"/>
    <property type="match status" value="1"/>
</dbReference>
<feature type="active site" description="Nucleophile; for GATase activity" evidence="11">
    <location>
        <position position="2"/>
    </location>
</feature>
<evidence type="ECO:0000256" key="7">
    <source>
        <dbReference type="ARBA" id="ARBA00022679"/>
    </source>
</evidence>